<organism evidence="3 4">
    <name type="scientific">Cloeon dipterum</name>
    <dbReference type="NCBI Taxonomy" id="197152"/>
    <lineage>
        <taxon>Eukaryota</taxon>
        <taxon>Metazoa</taxon>
        <taxon>Ecdysozoa</taxon>
        <taxon>Arthropoda</taxon>
        <taxon>Hexapoda</taxon>
        <taxon>Insecta</taxon>
        <taxon>Pterygota</taxon>
        <taxon>Palaeoptera</taxon>
        <taxon>Ephemeroptera</taxon>
        <taxon>Pisciforma</taxon>
        <taxon>Baetidae</taxon>
        <taxon>Cloeon</taxon>
    </lineage>
</organism>
<evidence type="ECO:0000259" key="2">
    <source>
        <dbReference type="SMART" id="SM00587"/>
    </source>
</evidence>
<dbReference type="PANTHER" id="PTHR11012">
    <property type="entry name" value="PROTEIN KINASE-LIKE DOMAIN-CONTAINING"/>
    <property type="match status" value="1"/>
</dbReference>
<keyword evidence="4" id="KW-1185">Reference proteome</keyword>
<name>A0A8S1D9I0_9INSE</name>
<dbReference type="Proteomes" id="UP000494165">
    <property type="component" value="Unassembled WGS sequence"/>
</dbReference>
<dbReference type="SMART" id="SM00587">
    <property type="entry name" value="CHK"/>
    <property type="match status" value="1"/>
</dbReference>
<evidence type="ECO:0000313" key="4">
    <source>
        <dbReference type="Proteomes" id="UP000494165"/>
    </source>
</evidence>
<feature type="compositionally biased region" description="Low complexity" evidence="1">
    <location>
        <begin position="31"/>
        <end position="48"/>
    </location>
</feature>
<dbReference type="Pfam" id="PF02958">
    <property type="entry name" value="EcKL"/>
    <property type="match status" value="1"/>
</dbReference>
<dbReference type="InterPro" id="IPR011009">
    <property type="entry name" value="Kinase-like_dom_sf"/>
</dbReference>
<evidence type="ECO:0000256" key="1">
    <source>
        <dbReference type="SAM" id="MobiDB-lite"/>
    </source>
</evidence>
<accession>A0A8S1D9I0</accession>
<feature type="domain" description="CHK kinase-like" evidence="2">
    <location>
        <begin position="190"/>
        <end position="405"/>
    </location>
</feature>
<dbReference type="AlphaFoldDB" id="A0A8S1D9I0"/>
<sequence length="410" mass="45935">MNQQWKAPSAASSRSSSQRSNSSSTGDTQRTSASASSGKSQTSAGSASELLQPEDVHAALKNMLFPRNCDTLCVLGQDSRSLAEYPGVLKLKVVYSLMVEQRVKQFKASMVLKQQPRSVEGQRLFGRELAFYRHVDPQLRHVMVQTMQSPVPRSYLTRGHCEVPKHRNPSMPFHKGAPEPGCDVSAPSVLILQDLSVDGFRPAHQQPEMDYRHCSAALRALAVLHGSSAVVDRSDPKLKRGSYLKTAFPFLVPDRCMTASQESLYERGMRMIGALGPHMEPQHLLPGRDVSKVVRFLQRHLHRLIEDILTPHPEQLNTLCHTNCMSASNLQFIQDQRHRPVQCKLIGLGQVRYCRPAVDIALILFCAADREVRASKVREIKSRQIKISSFVQIFSFKLPFASLKISLKQF</sequence>
<dbReference type="PANTHER" id="PTHR11012:SF30">
    <property type="entry name" value="PROTEIN KINASE-LIKE DOMAIN-CONTAINING"/>
    <property type="match status" value="1"/>
</dbReference>
<dbReference type="EMBL" id="CADEPI010000206">
    <property type="protein sequence ID" value="CAB3380372.1"/>
    <property type="molecule type" value="Genomic_DNA"/>
</dbReference>
<comment type="caution">
    <text evidence="3">The sequence shown here is derived from an EMBL/GenBank/DDBJ whole genome shotgun (WGS) entry which is preliminary data.</text>
</comment>
<reference evidence="3 4" key="1">
    <citation type="submission" date="2020-04" db="EMBL/GenBank/DDBJ databases">
        <authorList>
            <person name="Alioto T."/>
            <person name="Alioto T."/>
            <person name="Gomez Garrido J."/>
        </authorList>
    </citation>
    <scope>NUCLEOTIDE SEQUENCE [LARGE SCALE GENOMIC DNA]</scope>
</reference>
<protein>
    <recommendedName>
        <fullName evidence="2">CHK kinase-like domain-containing protein</fullName>
    </recommendedName>
</protein>
<proteinExistence type="predicted"/>
<dbReference type="InterPro" id="IPR015897">
    <property type="entry name" value="CHK_kinase-like"/>
</dbReference>
<feature type="region of interest" description="Disordered" evidence="1">
    <location>
        <begin position="1"/>
        <end position="49"/>
    </location>
</feature>
<dbReference type="SUPFAM" id="SSF56112">
    <property type="entry name" value="Protein kinase-like (PK-like)"/>
    <property type="match status" value="1"/>
</dbReference>
<dbReference type="OrthoDB" id="190089at2759"/>
<evidence type="ECO:0000313" key="3">
    <source>
        <dbReference type="EMBL" id="CAB3380372.1"/>
    </source>
</evidence>
<gene>
    <name evidence="3" type="ORF">CLODIP_2_CD10585</name>
</gene>
<dbReference type="InterPro" id="IPR004119">
    <property type="entry name" value="EcKL"/>
</dbReference>
<feature type="compositionally biased region" description="Low complexity" evidence="1">
    <location>
        <begin position="9"/>
        <end position="24"/>
    </location>
</feature>